<accession>A0A450VVC4</accession>
<sequence>MTSFLMFRKNKNSEKTGARARNTPFEAYCYALTNKEHSRTRSVRIYVLYVMKFWFRFCRVRSHLFLSFLADTRTMNSPNSGENRREKNNIPQNPMILFRPIKATMGHSIR</sequence>
<dbReference type="AlphaFoldDB" id="A0A450VVC4"/>
<proteinExistence type="predicted"/>
<dbReference type="EMBL" id="CAADFM010000019">
    <property type="protein sequence ID" value="VFK08646.1"/>
    <property type="molecule type" value="Genomic_DNA"/>
</dbReference>
<name>A0A450VVC4_9GAMM</name>
<reference evidence="1" key="1">
    <citation type="submission" date="2019-02" db="EMBL/GenBank/DDBJ databases">
        <authorList>
            <person name="Gruber-Vodicka R. H."/>
            <person name="Seah K. B. B."/>
        </authorList>
    </citation>
    <scope>NUCLEOTIDE SEQUENCE</scope>
    <source>
        <strain evidence="1">BECK_S312</strain>
        <strain evidence="2">BECK_S426</strain>
    </source>
</reference>
<dbReference type="EMBL" id="CAADFP010000017">
    <property type="protein sequence ID" value="VFK24955.1"/>
    <property type="molecule type" value="Genomic_DNA"/>
</dbReference>
<gene>
    <name evidence="1" type="ORF">BECKLPF1236A_GA0070988_1001912</name>
    <name evidence="2" type="ORF">BECKLPF1236C_GA0070990_1001712</name>
</gene>
<evidence type="ECO:0000313" key="1">
    <source>
        <dbReference type="EMBL" id="VFK08646.1"/>
    </source>
</evidence>
<evidence type="ECO:0000313" key="2">
    <source>
        <dbReference type="EMBL" id="VFK24955.1"/>
    </source>
</evidence>
<protein>
    <submittedName>
        <fullName evidence="1">Uncharacterized protein</fullName>
    </submittedName>
</protein>
<organism evidence="1">
    <name type="scientific">Candidatus Kentrum sp. LPFa</name>
    <dbReference type="NCBI Taxonomy" id="2126335"/>
    <lineage>
        <taxon>Bacteria</taxon>
        <taxon>Pseudomonadati</taxon>
        <taxon>Pseudomonadota</taxon>
        <taxon>Gammaproteobacteria</taxon>
        <taxon>Candidatus Kentrum</taxon>
    </lineage>
</organism>